<feature type="compositionally biased region" description="Acidic residues" evidence="4">
    <location>
        <begin position="173"/>
        <end position="191"/>
    </location>
</feature>
<dbReference type="PANTHER" id="PTHR14949">
    <property type="entry name" value="EGF-LIKE-DOMAIN, MULTIPLE 7, 8"/>
    <property type="match status" value="1"/>
</dbReference>
<dbReference type="InterPro" id="IPR000742">
    <property type="entry name" value="EGF"/>
</dbReference>
<reference evidence="7 8" key="1">
    <citation type="submission" date="2024-05" db="EMBL/GenBank/DDBJ databases">
        <authorList>
            <person name="Wallberg A."/>
        </authorList>
    </citation>
    <scope>NUCLEOTIDE SEQUENCE [LARGE SCALE GENOMIC DNA]</scope>
</reference>
<feature type="disulfide bond" evidence="3">
    <location>
        <begin position="135"/>
        <end position="144"/>
    </location>
</feature>
<keyword evidence="2 3" id="KW-1015">Disulfide bond</keyword>
<dbReference type="Proteomes" id="UP001497623">
    <property type="component" value="Unassembled WGS sequence"/>
</dbReference>
<evidence type="ECO:0000256" key="1">
    <source>
        <dbReference type="ARBA" id="ARBA00022729"/>
    </source>
</evidence>
<evidence type="ECO:0000313" key="7">
    <source>
        <dbReference type="EMBL" id="CAL4140797.1"/>
    </source>
</evidence>
<evidence type="ECO:0000256" key="5">
    <source>
        <dbReference type="SAM" id="SignalP"/>
    </source>
</evidence>
<dbReference type="PROSITE" id="PS01186">
    <property type="entry name" value="EGF_2"/>
    <property type="match status" value="1"/>
</dbReference>
<comment type="caution">
    <text evidence="3">Lacks conserved residue(s) required for the propagation of feature annotation.</text>
</comment>
<dbReference type="PROSITE" id="PS00022">
    <property type="entry name" value="EGF_1"/>
    <property type="match status" value="1"/>
</dbReference>
<feature type="chain" id="PRO_5043427464" description="EGF-like domain-containing protein" evidence="5">
    <location>
        <begin position="22"/>
        <end position="319"/>
    </location>
</feature>
<evidence type="ECO:0000259" key="6">
    <source>
        <dbReference type="PROSITE" id="PS50026"/>
    </source>
</evidence>
<accession>A0AAV2RX55</accession>
<dbReference type="AlphaFoldDB" id="A0AAV2RX55"/>
<keyword evidence="3" id="KW-0245">EGF-like domain</keyword>
<dbReference type="SMART" id="SM00181">
    <property type="entry name" value="EGF"/>
    <property type="match status" value="2"/>
</dbReference>
<dbReference type="EMBL" id="CAXKWB010032233">
    <property type="protein sequence ID" value="CAL4140797.1"/>
    <property type="molecule type" value="Genomic_DNA"/>
</dbReference>
<feature type="signal peptide" evidence="5">
    <location>
        <begin position="1"/>
        <end position="21"/>
    </location>
</feature>
<gene>
    <name evidence="7" type="ORF">MNOR_LOCUS28744</name>
</gene>
<dbReference type="GO" id="GO:0005576">
    <property type="term" value="C:extracellular region"/>
    <property type="evidence" value="ECO:0007669"/>
    <property type="project" value="TreeGrafter"/>
</dbReference>
<dbReference type="GO" id="GO:0009986">
    <property type="term" value="C:cell surface"/>
    <property type="evidence" value="ECO:0007669"/>
    <property type="project" value="TreeGrafter"/>
</dbReference>
<evidence type="ECO:0000256" key="3">
    <source>
        <dbReference type="PROSITE-ProRule" id="PRU00076"/>
    </source>
</evidence>
<organism evidence="7 8">
    <name type="scientific">Meganyctiphanes norvegica</name>
    <name type="common">Northern krill</name>
    <name type="synonym">Thysanopoda norvegica</name>
    <dbReference type="NCBI Taxonomy" id="48144"/>
    <lineage>
        <taxon>Eukaryota</taxon>
        <taxon>Metazoa</taxon>
        <taxon>Ecdysozoa</taxon>
        <taxon>Arthropoda</taxon>
        <taxon>Crustacea</taxon>
        <taxon>Multicrustacea</taxon>
        <taxon>Malacostraca</taxon>
        <taxon>Eumalacostraca</taxon>
        <taxon>Eucarida</taxon>
        <taxon>Euphausiacea</taxon>
        <taxon>Euphausiidae</taxon>
        <taxon>Meganyctiphanes</taxon>
    </lineage>
</organism>
<feature type="region of interest" description="Disordered" evidence="4">
    <location>
        <begin position="148"/>
        <end position="301"/>
    </location>
</feature>
<dbReference type="InterPro" id="IPR050969">
    <property type="entry name" value="Dev_Signal_Modulators"/>
</dbReference>
<evidence type="ECO:0000256" key="2">
    <source>
        <dbReference type="ARBA" id="ARBA00023157"/>
    </source>
</evidence>
<dbReference type="PANTHER" id="PTHR14949:SF56">
    <property type="entry name" value="EGF-LIKE-DOMAIN, MULTIPLE 7"/>
    <property type="match status" value="1"/>
</dbReference>
<feature type="compositionally biased region" description="Acidic residues" evidence="4">
    <location>
        <begin position="148"/>
        <end position="158"/>
    </location>
</feature>
<dbReference type="GO" id="GO:0005102">
    <property type="term" value="F:signaling receptor binding"/>
    <property type="evidence" value="ECO:0007669"/>
    <property type="project" value="TreeGrafter"/>
</dbReference>
<dbReference type="Gene3D" id="2.10.25.10">
    <property type="entry name" value="Laminin"/>
    <property type="match status" value="2"/>
</dbReference>
<keyword evidence="1 5" id="KW-0732">Signal</keyword>
<evidence type="ECO:0000313" key="8">
    <source>
        <dbReference type="Proteomes" id="UP001497623"/>
    </source>
</evidence>
<sequence length="319" mass="34270">MRLLWAGLLVLLPLVAELATAQKCSGEPDAPENSNIRCFKRKNSCRATCAAGYIFPEKKTKVAVYKCQGGEWVMQDGDETACSPHCDMECLNGGQCVAPNTCACPMEWGGLSCETPLCDPPCENGVCIEPDTCDCDDGFIGDLCDEEEAGEEEDDYDDYGLTTTDAPFPDPEGYGEDEDLYNDEDMDYEDHEEAHAENEEDPEYGDEDDVEDEEEEGTAEPEPEAVDDEEEDDDHDADGAEDENGDGNGDDDAADDAADDDNAVDDDAGNNGDDDSDDHAADDDDDDDAPMEAAYGGGASELIPQVLVGTAALLMARAL</sequence>
<comment type="caution">
    <text evidence="7">The sequence shown here is derived from an EMBL/GenBank/DDBJ whole genome shotgun (WGS) entry which is preliminary data.</text>
</comment>
<keyword evidence="8" id="KW-1185">Reference proteome</keyword>
<evidence type="ECO:0000256" key="4">
    <source>
        <dbReference type="SAM" id="MobiDB-lite"/>
    </source>
</evidence>
<feature type="domain" description="EGF-like" evidence="6">
    <location>
        <begin position="114"/>
        <end position="145"/>
    </location>
</feature>
<dbReference type="PROSITE" id="PS50026">
    <property type="entry name" value="EGF_3"/>
    <property type="match status" value="1"/>
</dbReference>
<name>A0AAV2RX55_MEGNR</name>
<proteinExistence type="predicted"/>
<protein>
    <recommendedName>
        <fullName evidence="6">EGF-like domain-containing protein</fullName>
    </recommendedName>
</protein>
<feature type="compositionally biased region" description="Acidic residues" evidence="4">
    <location>
        <begin position="198"/>
        <end position="290"/>
    </location>
</feature>